<proteinExistence type="predicted"/>
<dbReference type="Proteomes" id="UP000288259">
    <property type="component" value="Unassembled WGS sequence"/>
</dbReference>
<accession>A0A432YN54</accession>
<reference evidence="2" key="1">
    <citation type="journal article" date="2018" name="Front. Microbiol.">
        <title>Genome-Based Analysis Reveals the Taxonomy and Diversity of the Family Idiomarinaceae.</title>
        <authorList>
            <person name="Liu Y."/>
            <person name="Lai Q."/>
            <person name="Shao Z."/>
        </authorList>
    </citation>
    <scope>NUCLEOTIDE SEQUENCE [LARGE SCALE GENOMIC DNA]</scope>
    <source>
        <strain evidence="2">CVS-6</strain>
    </source>
</reference>
<sequence length="152" mass="16083">MCPNHSTSRQQAGAALAIALFVLLIVALLGLTLVRALNDTATAVASDVIGTRAQLAARSGIEALMTELYPLDSTLNTALCPSRSSAEPPVVRTYTFTAEGLTQCQAEVRCNQLQLNSPYRGTHIRIISGGSCDAGSFTYSKRILVEIGDGLE</sequence>
<dbReference type="RefSeq" id="WP_126753794.1">
    <property type="nucleotide sequence ID" value="NZ_PIPY01000003.1"/>
</dbReference>
<dbReference type="AlphaFoldDB" id="A0A432YN54"/>
<protein>
    <recommendedName>
        <fullName evidence="3">Type II secretory pathway component</fullName>
    </recommendedName>
</protein>
<organism evidence="1 2">
    <name type="scientific">Pseudidiomarina insulisalsae</name>
    <dbReference type="NCBI Taxonomy" id="575789"/>
    <lineage>
        <taxon>Bacteria</taxon>
        <taxon>Pseudomonadati</taxon>
        <taxon>Pseudomonadota</taxon>
        <taxon>Gammaproteobacteria</taxon>
        <taxon>Alteromonadales</taxon>
        <taxon>Idiomarinaceae</taxon>
        <taxon>Pseudidiomarina</taxon>
    </lineage>
</organism>
<evidence type="ECO:0008006" key="3">
    <source>
        <dbReference type="Google" id="ProtNLM"/>
    </source>
</evidence>
<keyword evidence="2" id="KW-1185">Reference proteome</keyword>
<evidence type="ECO:0000313" key="1">
    <source>
        <dbReference type="EMBL" id="RUO62429.1"/>
    </source>
</evidence>
<dbReference type="OrthoDB" id="6238374at2"/>
<name>A0A432YN54_9GAMM</name>
<dbReference type="EMBL" id="PIPY01000003">
    <property type="protein sequence ID" value="RUO62429.1"/>
    <property type="molecule type" value="Genomic_DNA"/>
</dbReference>
<comment type="caution">
    <text evidence="1">The sequence shown here is derived from an EMBL/GenBank/DDBJ whole genome shotgun (WGS) entry which is preliminary data.</text>
</comment>
<gene>
    <name evidence="1" type="ORF">CWI71_03040</name>
</gene>
<evidence type="ECO:0000313" key="2">
    <source>
        <dbReference type="Proteomes" id="UP000288259"/>
    </source>
</evidence>